<dbReference type="EMBL" id="LRGB01000397">
    <property type="protein sequence ID" value="KZS19249.1"/>
    <property type="molecule type" value="Genomic_DNA"/>
</dbReference>
<comment type="caution">
    <text evidence="1">The sequence shown here is derived from an EMBL/GenBank/DDBJ whole genome shotgun (WGS) entry which is preliminary data.</text>
</comment>
<dbReference type="Proteomes" id="UP000076858">
    <property type="component" value="Unassembled WGS sequence"/>
</dbReference>
<evidence type="ECO:0000313" key="2">
    <source>
        <dbReference type="Proteomes" id="UP000076858"/>
    </source>
</evidence>
<accession>A0A162PY92</accession>
<name>A0A162PY92_9CRUS</name>
<organism evidence="1 2">
    <name type="scientific">Daphnia magna</name>
    <dbReference type="NCBI Taxonomy" id="35525"/>
    <lineage>
        <taxon>Eukaryota</taxon>
        <taxon>Metazoa</taxon>
        <taxon>Ecdysozoa</taxon>
        <taxon>Arthropoda</taxon>
        <taxon>Crustacea</taxon>
        <taxon>Branchiopoda</taxon>
        <taxon>Diplostraca</taxon>
        <taxon>Cladocera</taxon>
        <taxon>Anomopoda</taxon>
        <taxon>Daphniidae</taxon>
        <taxon>Daphnia</taxon>
    </lineage>
</organism>
<protein>
    <submittedName>
        <fullName evidence="1">Uncharacterized protein</fullName>
    </submittedName>
</protein>
<reference evidence="1 2" key="1">
    <citation type="submission" date="2016-03" db="EMBL/GenBank/DDBJ databases">
        <title>EvidentialGene: Evidence-directed Construction of Genes on Genomes.</title>
        <authorList>
            <person name="Gilbert D.G."/>
            <person name="Choi J.-H."/>
            <person name="Mockaitis K."/>
            <person name="Colbourne J."/>
            <person name="Pfrender M."/>
        </authorList>
    </citation>
    <scope>NUCLEOTIDE SEQUENCE [LARGE SCALE GENOMIC DNA]</scope>
    <source>
        <strain evidence="1 2">Xinb3</strain>
        <tissue evidence="1">Complete organism</tissue>
    </source>
</reference>
<dbReference type="AlphaFoldDB" id="A0A162PY92"/>
<proteinExistence type="predicted"/>
<gene>
    <name evidence="1" type="ORF">APZ42_014377</name>
</gene>
<evidence type="ECO:0000313" key="1">
    <source>
        <dbReference type="EMBL" id="KZS19249.1"/>
    </source>
</evidence>
<keyword evidence="2" id="KW-1185">Reference proteome</keyword>
<sequence length="50" mass="5464">MSCGFTWNLASQNCARCAVMATGPFSDRMQCNRCFVATVNKRSIVSLLSS</sequence>